<keyword evidence="2" id="KW-1185">Reference proteome</keyword>
<name>A0AA86W1H4_9FABA</name>
<dbReference type="EMBL" id="OY731407">
    <property type="protein sequence ID" value="CAJ1976677.1"/>
    <property type="molecule type" value="Genomic_DNA"/>
</dbReference>
<evidence type="ECO:0000313" key="1">
    <source>
        <dbReference type="EMBL" id="CAJ1976677.1"/>
    </source>
</evidence>
<accession>A0AA86W1H4</accession>
<dbReference type="Proteomes" id="UP001189624">
    <property type="component" value="Chromosome 10"/>
</dbReference>
<protein>
    <submittedName>
        <fullName evidence="1">Uncharacterized protein</fullName>
    </submittedName>
</protein>
<dbReference type="AlphaFoldDB" id="A0AA86W1H4"/>
<proteinExistence type="predicted"/>
<gene>
    <name evidence="1" type="ORF">AYBTSS11_LOCUS28816</name>
</gene>
<reference evidence="1" key="1">
    <citation type="submission" date="2023-10" db="EMBL/GenBank/DDBJ databases">
        <authorList>
            <person name="Domelevo Entfellner J.-B."/>
        </authorList>
    </citation>
    <scope>NUCLEOTIDE SEQUENCE</scope>
</reference>
<evidence type="ECO:0000313" key="2">
    <source>
        <dbReference type="Proteomes" id="UP001189624"/>
    </source>
</evidence>
<sequence>MKPTVTNDIPTPTHCFGDRVCFHLNYVIRSYYMATRYTRSTRLKHLFIEIFENSSDVISVIEEDNFGVT</sequence>
<dbReference type="Gramene" id="rna-AYBTSS11_LOCUS28816">
    <property type="protein sequence ID" value="CAJ1976677.1"/>
    <property type="gene ID" value="gene-AYBTSS11_LOCUS28816"/>
</dbReference>
<organism evidence="1 2">
    <name type="scientific">Sphenostylis stenocarpa</name>
    <dbReference type="NCBI Taxonomy" id="92480"/>
    <lineage>
        <taxon>Eukaryota</taxon>
        <taxon>Viridiplantae</taxon>
        <taxon>Streptophyta</taxon>
        <taxon>Embryophyta</taxon>
        <taxon>Tracheophyta</taxon>
        <taxon>Spermatophyta</taxon>
        <taxon>Magnoliopsida</taxon>
        <taxon>eudicotyledons</taxon>
        <taxon>Gunneridae</taxon>
        <taxon>Pentapetalae</taxon>
        <taxon>rosids</taxon>
        <taxon>fabids</taxon>
        <taxon>Fabales</taxon>
        <taxon>Fabaceae</taxon>
        <taxon>Papilionoideae</taxon>
        <taxon>50 kb inversion clade</taxon>
        <taxon>NPAAA clade</taxon>
        <taxon>indigoferoid/millettioid clade</taxon>
        <taxon>Phaseoleae</taxon>
        <taxon>Sphenostylis</taxon>
    </lineage>
</organism>